<reference evidence="2 3" key="1">
    <citation type="submission" date="2015-11" db="EMBL/GenBank/DDBJ databases">
        <title>Draft Genome Sequence of the Strain BR 10423 (Rhizobium sp.) isolated from nodules of Mimosa pudica.</title>
        <authorList>
            <person name="Barauna A.C."/>
            <person name="Zilli J.E."/>
            <person name="Simoes-Araujo J.L."/>
            <person name="Reis V.M."/>
            <person name="James E.K."/>
            <person name="Reis F.B.Jr."/>
            <person name="Rouws L.F."/>
            <person name="Passos S.R."/>
            <person name="Gois S.R."/>
        </authorList>
    </citation>
    <scope>NUCLEOTIDE SEQUENCE [LARGE SCALE GENOMIC DNA]</scope>
    <source>
        <strain evidence="2 3">BR10423</strain>
    </source>
</reference>
<organism evidence="2 3">
    <name type="scientific">Rhizobium altiplani</name>
    <dbReference type="NCBI Taxonomy" id="1864509"/>
    <lineage>
        <taxon>Bacteria</taxon>
        <taxon>Pseudomonadati</taxon>
        <taxon>Pseudomonadota</taxon>
        <taxon>Alphaproteobacteria</taxon>
        <taxon>Hyphomicrobiales</taxon>
        <taxon>Rhizobiaceae</taxon>
        <taxon>Rhizobium/Agrobacterium group</taxon>
        <taxon>Rhizobium</taxon>
    </lineage>
</organism>
<dbReference type="RefSeq" id="WP_062371425.1">
    <property type="nucleotide sequence ID" value="NZ_JBBNAS010000579.1"/>
</dbReference>
<accession>A0A109JKB4</accession>
<dbReference type="AlphaFoldDB" id="A0A109JKB4"/>
<keyword evidence="3" id="KW-1185">Reference proteome</keyword>
<dbReference type="Gene3D" id="3.40.50.1820">
    <property type="entry name" value="alpha/beta hydrolase"/>
    <property type="match status" value="1"/>
</dbReference>
<evidence type="ECO:0000313" key="2">
    <source>
        <dbReference type="EMBL" id="KWV50416.1"/>
    </source>
</evidence>
<sequence length="191" mass="20305">MAEVVLFHHALGLTRGVIAFAGDLRAAGHVVHTPDLVAGRTFDTLEQGVQHAQETGFGEIIQRGARAVDGLAADLVYVGFSLGVLPAQYLAQTRAGARGAIFLHACLPRSEFGSAWPKGLRAEIHAMDADPFFVGDGDIEAAKALVAESADVRLFLYPGDAHLFSDRSLAAFDPAAAAVLERRVLDFLADR</sequence>
<proteinExistence type="predicted"/>
<dbReference type="SUPFAM" id="SSF53474">
    <property type="entry name" value="alpha/beta-Hydrolases"/>
    <property type="match status" value="1"/>
</dbReference>
<gene>
    <name evidence="2" type="ORF">AS026_09415</name>
</gene>
<dbReference type="OrthoDB" id="2834584at2"/>
<name>A0A109JKB4_9HYPH</name>
<dbReference type="EMBL" id="LNCD01000085">
    <property type="protein sequence ID" value="KWV50416.1"/>
    <property type="molecule type" value="Genomic_DNA"/>
</dbReference>
<dbReference type="InterPro" id="IPR002925">
    <property type="entry name" value="Dienelactn_hydro"/>
</dbReference>
<dbReference type="Proteomes" id="UP000068164">
    <property type="component" value="Unassembled WGS sequence"/>
</dbReference>
<dbReference type="InterPro" id="IPR029058">
    <property type="entry name" value="AB_hydrolase_fold"/>
</dbReference>
<comment type="caution">
    <text evidence="2">The sequence shown here is derived from an EMBL/GenBank/DDBJ whole genome shotgun (WGS) entry which is preliminary data.</text>
</comment>
<keyword evidence="2" id="KW-0378">Hydrolase</keyword>
<dbReference type="Pfam" id="PF01738">
    <property type="entry name" value="DLH"/>
    <property type="match status" value="1"/>
</dbReference>
<evidence type="ECO:0000313" key="3">
    <source>
        <dbReference type="Proteomes" id="UP000068164"/>
    </source>
</evidence>
<feature type="domain" description="Dienelactone hydrolase" evidence="1">
    <location>
        <begin position="4"/>
        <end position="189"/>
    </location>
</feature>
<evidence type="ECO:0000259" key="1">
    <source>
        <dbReference type="Pfam" id="PF01738"/>
    </source>
</evidence>
<dbReference type="GO" id="GO:0016787">
    <property type="term" value="F:hydrolase activity"/>
    <property type="evidence" value="ECO:0007669"/>
    <property type="project" value="UniProtKB-KW"/>
</dbReference>
<protein>
    <submittedName>
        <fullName evidence="2">Dienelactone hydrolase</fullName>
    </submittedName>
</protein>